<dbReference type="Proteomes" id="UP001472677">
    <property type="component" value="Unassembled WGS sequence"/>
</dbReference>
<evidence type="ECO:0000313" key="2">
    <source>
        <dbReference type="Proteomes" id="UP001472677"/>
    </source>
</evidence>
<keyword evidence="2" id="KW-1185">Reference proteome</keyword>
<proteinExistence type="predicted"/>
<organism evidence="1 2">
    <name type="scientific">Hibiscus sabdariffa</name>
    <name type="common">roselle</name>
    <dbReference type="NCBI Taxonomy" id="183260"/>
    <lineage>
        <taxon>Eukaryota</taxon>
        <taxon>Viridiplantae</taxon>
        <taxon>Streptophyta</taxon>
        <taxon>Embryophyta</taxon>
        <taxon>Tracheophyta</taxon>
        <taxon>Spermatophyta</taxon>
        <taxon>Magnoliopsida</taxon>
        <taxon>eudicotyledons</taxon>
        <taxon>Gunneridae</taxon>
        <taxon>Pentapetalae</taxon>
        <taxon>rosids</taxon>
        <taxon>malvids</taxon>
        <taxon>Malvales</taxon>
        <taxon>Malvaceae</taxon>
        <taxon>Malvoideae</taxon>
        <taxon>Hibiscus</taxon>
    </lineage>
</organism>
<gene>
    <name evidence="1" type="ORF">V6N12_042503</name>
</gene>
<reference evidence="1 2" key="1">
    <citation type="journal article" date="2024" name="G3 (Bethesda)">
        <title>Genome assembly of Hibiscus sabdariffa L. provides insights into metabolisms of medicinal natural products.</title>
        <authorList>
            <person name="Kim T."/>
        </authorList>
    </citation>
    <scope>NUCLEOTIDE SEQUENCE [LARGE SCALE GENOMIC DNA]</scope>
    <source>
        <strain evidence="1">TK-2024</strain>
        <tissue evidence="1">Old leaves</tissue>
    </source>
</reference>
<comment type="caution">
    <text evidence="1">The sequence shown here is derived from an EMBL/GenBank/DDBJ whole genome shotgun (WGS) entry which is preliminary data.</text>
</comment>
<dbReference type="EMBL" id="JBBPBM010000015">
    <property type="protein sequence ID" value="KAK8559221.1"/>
    <property type="molecule type" value="Genomic_DNA"/>
</dbReference>
<accession>A0ABR2EEY8</accession>
<protein>
    <submittedName>
        <fullName evidence="1">Uncharacterized protein</fullName>
    </submittedName>
</protein>
<name>A0ABR2EEY8_9ROSI</name>
<evidence type="ECO:0000313" key="1">
    <source>
        <dbReference type="EMBL" id="KAK8559221.1"/>
    </source>
</evidence>
<sequence>MRIRRFEGRPQDEISLITTPSSLECPHYPTLPEEQHVVKKGSNIDSALESSDMEADQINRLGGIHFAIDPSRCTGSSSMGQPPFAVINGDQHVTYASKVASTRKNVPEGNDISGSVEHEVLITAKDIIVNNTWTIPSIQLSDRMLDQVDHNM</sequence>